<reference evidence="2 5" key="2">
    <citation type="submission" date="2016-11" db="EMBL/GenBank/DDBJ databases">
        <title>Genomic analysis of Caldithrix abyssi and proposal of a novel bacterial phylum Caldithrichaeota.</title>
        <authorList>
            <person name="Kublanov I."/>
            <person name="Sigalova O."/>
            <person name="Gavrilov S."/>
            <person name="Lebedinsky A."/>
            <person name="Ivanova N."/>
            <person name="Daum C."/>
            <person name="Reddy T."/>
            <person name="Klenk H.P."/>
            <person name="Goker M."/>
            <person name="Reva O."/>
            <person name="Miroshnichenko M."/>
            <person name="Kyprides N."/>
            <person name="Woyke T."/>
            <person name="Gelfand M."/>
        </authorList>
    </citation>
    <scope>NUCLEOTIDE SEQUENCE [LARGE SCALE GENOMIC DNA]</scope>
    <source>
        <strain evidence="2 5">LF13</strain>
    </source>
</reference>
<dbReference type="SUPFAM" id="SSF56436">
    <property type="entry name" value="C-type lectin-like"/>
    <property type="match status" value="1"/>
</dbReference>
<gene>
    <name evidence="2" type="ORF">Cabys_3653</name>
    <name evidence="3" type="ORF">Calab_1452</name>
</gene>
<keyword evidence="4" id="KW-1185">Reference proteome</keyword>
<dbReference type="PaxDb" id="880073-Calab_1452"/>
<dbReference type="Proteomes" id="UP000004671">
    <property type="component" value="Chromosome"/>
</dbReference>
<proteinExistence type="predicted"/>
<dbReference type="InterPro" id="IPR005532">
    <property type="entry name" value="SUMF_dom"/>
</dbReference>
<evidence type="ECO:0000313" key="5">
    <source>
        <dbReference type="Proteomes" id="UP000183868"/>
    </source>
</evidence>
<dbReference type="Pfam" id="PF03781">
    <property type="entry name" value="FGE-sulfatase"/>
    <property type="match status" value="1"/>
</dbReference>
<protein>
    <submittedName>
        <fullName evidence="2">Sulfatase-modifying factor enzyme 1</fullName>
    </submittedName>
</protein>
<name>H1XPU7_CALAY</name>
<feature type="domain" description="Sulfatase-modifying factor enzyme-like" evidence="1">
    <location>
        <begin position="95"/>
        <end position="213"/>
    </location>
</feature>
<evidence type="ECO:0000313" key="3">
    <source>
        <dbReference type="EMBL" id="EHO41073.1"/>
    </source>
</evidence>
<dbReference type="Proteomes" id="UP000183868">
    <property type="component" value="Chromosome"/>
</dbReference>
<sequence length="365" mass="40087">MNFTLLTLKKKRLIIRDKNGRPNYVFKLDKFNWDPVNGFNSTEPHPAFVVNGIVVDAIYIGQYQAVVYDPSTFQIEGDTNPADVYNPYIAGSAHNYIAQSIPNQDPRVKIDFDAARKACQNMNGNGITGWHLMTNAEWAALALWCQANQMPLGNNSYGDDYSDTAVKGVMAPGNNFGGPNPSRWLTGTGGLKTAHNRIKNGVFDLNGNVWEWVDGMKLVEGKILVAGNLNAAPTAIGNSFQAAEANWFDTGIYVNWDGVATTISFSTVDRGTTMEGASPDYISVQFDDIPGADDNLKKLAIGPVQTGLNTHGYDHSWWRNFGERVPLRGGYWVNGSNAGVFALALNLTRGGRYWYLGFRPAFVAL</sequence>
<dbReference type="OrthoDB" id="9768004at2"/>
<dbReference type="InterPro" id="IPR042095">
    <property type="entry name" value="SUMF_sf"/>
</dbReference>
<dbReference type="EMBL" id="CP018099">
    <property type="protein sequence ID" value="APF20399.1"/>
    <property type="molecule type" value="Genomic_DNA"/>
</dbReference>
<dbReference type="RefSeq" id="WP_006928166.1">
    <property type="nucleotide sequence ID" value="NZ_CM001402.1"/>
</dbReference>
<dbReference type="HOGENOM" id="CLU_047671_0_0_0"/>
<dbReference type="eggNOG" id="COG1262">
    <property type="taxonomic scope" value="Bacteria"/>
</dbReference>
<reference evidence="3 4" key="1">
    <citation type="submission" date="2011-09" db="EMBL/GenBank/DDBJ databases">
        <title>The permanent draft genome of Caldithrix abyssi DSM 13497.</title>
        <authorList>
            <consortium name="US DOE Joint Genome Institute (JGI-PGF)"/>
            <person name="Lucas S."/>
            <person name="Han J."/>
            <person name="Lapidus A."/>
            <person name="Bruce D."/>
            <person name="Goodwin L."/>
            <person name="Pitluck S."/>
            <person name="Peters L."/>
            <person name="Kyrpides N."/>
            <person name="Mavromatis K."/>
            <person name="Ivanova N."/>
            <person name="Mikhailova N."/>
            <person name="Chertkov O."/>
            <person name="Detter J.C."/>
            <person name="Tapia R."/>
            <person name="Han C."/>
            <person name="Land M."/>
            <person name="Hauser L."/>
            <person name="Markowitz V."/>
            <person name="Cheng J.-F."/>
            <person name="Hugenholtz P."/>
            <person name="Woyke T."/>
            <person name="Wu D."/>
            <person name="Spring S."/>
            <person name="Brambilla E."/>
            <person name="Klenk H.-P."/>
            <person name="Eisen J.A."/>
        </authorList>
    </citation>
    <scope>NUCLEOTIDE SEQUENCE [LARGE SCALE GENOMIC DNA]</scope>
    <source>
        <strain evidence="3 4">DSM 13497</strain>
    </source>
</reference>
<evidence type="ECO:0000259" key="1">
    <source>
        <dbReference type="Pfam" id="PF03781"/>
    </source>
</evidence>
<evidence type="ECO:0000313" key="4">
    <source>
        <dbReference type="Proteomes" id="UP000004671"/>
    </source>
</evidence>
<dbReference type="KEGG" id="caby:Cabys_3653"/>
<accession>H1XPU7</accession>
<dbReference type="EMBL" id="CM001402">
    <property type="protein sequence ID" value="EHO41073.1"/>
    <property type="molecule type" value="Genomic_DNA"/>
</dbReference>
<dbReference type="InParanoid" id="H1XPU7"/>
<dbReference type="InterPro" id="IPR016187">
    <property type="entry name" value="CTDL_fold"/>
</dbReference>
<organism evidence="3 4">
    <name type="scientific">Caldithrix abyssi DSM 13497</name>
    <dbReference type="NCBI Taxonomy" id="880073"/>
    <lineage>
        <taxon>Bacteria</taxon>
        <taxon>Pseudomonadati</taxon>
        <taxon>Calditrichota</taxon>
        <taxon>Calditrichia</taxon>
        <taxon>Calditrichales</taxon>
        <taxon>Calditrichaceae</taxon>
        <taxon>Caldithrix</taxon>
    </lineage>
</organism>
<dbReference type="STRING" id="880073.Cabys_3653"/>
<dbReference type="Gene3D" id="3.90.1580.10">
    <property type="entry name" value="paralog of FGE (formylglycine-generating enzyme)"/>
    <property type="match status" value="1"/>
</dbReference>
<evidence type="ECO:0000313" key="2">
    <source>
        <dbReference type="EMBL" id="APF20399.1"/>
    </source>
</evidence>
<dbReference type="AlphaFoldDB" id="H1XPU7"/>